<feature type="region of interest" description="Disordered" evidence="1">
    <location>
        <begin position="99"/>
        <end position="170"/>
    </location>
</feature>
<evidence type="ECO:0000313" key="3">
    <source>
        <dbReference type="Proteomes" id="UP000054498"/>
    </source>
</evidence>
<sequence>MTTNAPNASVEQQQESCAGLLVVQPDGKSAGATCVGLRSAFHQGIDLAAWHAAERPTIPPGELLTAACLGRSVFDAHKADGDAPPLCIGVEWLRYSHAEMRQQQEQQQQQQQPASVGERTGMRLPGAGATLHDTSAGEPTPTACAPMLSGGSGTGGTEKGSRDSDPAGAAAAAARAQRLAREAVGGYFGDQDPLWFARRFAERAQINADAMQRTALQLAAAFMGRLPPEGCDE</sequence>
<evidence type="ECO:0000256" key="1">
    <source>
        <dbReference type="SAM" id="MobiDB-lite"/>
    </source>
</evidence>
<proteinExistence type="predicted"/>
<dbReference type="KEGG" id="mng:MNEG_8162"/>
<feature type="compositionally biased region" description="Low complexity" evidence="1">
    <location>
        <begin position="103"/>
        <end position="112"/>
    </location>
</feature>
<dbReference type="OrthoDB" id="10548670at2759"/>
<keyword evidence="3" id="KW-1185">Reference proteome</keyword>
<gene>
    <name evidence="2" type="ORF">MNEG_8162</name>
</gene>
<organism evidence="2 3">
    <name type="scientific">Monoraphidium neglectum</name>
    <dbReference type="NCBI Taxonomy" id="145388"/>
    <lineage>
        <taxon>Eukaryota</taxon>
        <taxon>Viridiplantae</taxon>
        <taxon>Chlorophyta</taxon>
        <taxon>core chlorophytes</taxon>
        <taxon>Chlorophyceae</taxon>
        <taxon>CS clade</taxon>
        <taxon>Sphaeropleales</taxon>
        <taxon>Selenastraceae</taxon>
        <taxon>Monoraphidium</taxon>
    </lineage>
</organism>
<reference evidence="2 3" key="1">
    <citation type="journal article" date="2013" name="BMC Genomics">
        <title>Reconstruction of the lipid metabolism for the microalga Monoraphidium neglectum from its genome sequence reveals characteristics suitable for biofuel production.</title>
        <authorList>
            <person name="Bogen C."/>
            <person name="Al-Dilaimi A."/>
            <person name="Albersmeier A."/>
            <person name="Wichmann J."/>
            <person name="Grundmann M."/>
            <person name="Rupp O."/>
            <person name="Lauersen K.J."/>
            <person name="Blifernez-Klassen O."/>
            <person name="Kalinowski J."/>
            <person name="Goesmann A."/>
            <person name="Mussgnug J.H."/>
            <person name="Kruse O."/>
        </authorList>
    </citation>
    <scope>NUCLEOTIDE SEQUENCE [LARGE SCALE GENOMIC DNA]</scope>
    <source>
        <strain evidence="2 3">SAG 48.87</strain>
    </source>
</reference>
<dbReference type="Proteomes" id="UP000054498">
    <property type="component" value="Unassembled WGS sequence"/>
</dbReference>
<accession>A0A0D2JKL0</accession>
<evidence type="ECO:0000313" key="2">
    <source>
        <dbReference type="EMBL" id="KIY99797.1"/>
    </source>
</evidence>
<dbReference type="GeneID" id="25741038"/>
<name>A0A0D2JKL0_9CHLO</name>
<dbReference type="EMBL" id="KK101741">
    <property type="protein sequence ID" value="KIY99797.1"/>
    <property type="molecule type" value="Genomic_DNA"/>
</dbReference>
<dbReference type="RefSeq" id="XP_013898817.1">
    <property type="nucleotide sequence ID" value="XM_014043363.1"/>
</dbReference>
<dbReference type="AlphaFoldDB" id="A0A0D2JKL0"/>
<protein>
    <submittedName>
        <fullName evidence="2">Uncharacterized protein</fullName>
    </submittedName>
</protein>